<organism evidence="2 3">
    <name type="scientific">Caerostris darwini</name>
    <dbReference type="NCBI Taxonomy" id="1538125"/>
    <lineage>
        <taxon>Eukaryota</taxon>
        <taxon>Metazoa</taxon>
        <taxon>Ecdysozoa</taxon>
        <taxon>Arthropoda</taxon>
        <taxon>Chelicerata</taxon>
        <taxon>Arachnida</taxon>
        <taxon>Araneae</taxon>
        <taxon>Araneomorphae</taxon>
        <taxon>Entelegynae</taxon>
        <taxon>Araneoidea</taxon>
        <taxon>Araneidae</taxon>
        <taxon>Caerostris</taxon>
    </lineage>
</organism>
<keyword evidence="1" id="KW-0732">Signal</keyword>
<keyword evidence="3" id="KW-1185">Reference proteome</keyword>
<accession>A0AAV4MR07</accession>
<feature type="signal peptide" evidence="1">
    <location>
        <begin position="1"/>
        <end position="21"/>
    </location>
</feature>
<comment type="caution">
    <text evidence="2">The sequence shown here is derived from an EMBL/GenBank/DDBJ whole genome shotgun (WGS) entry which is preliminary data.</text>
</comment>
<feature type="chain" id="PRO_5043775043" evidence="1">
    <location>
        <begin position="22"/>
        <end position="129"/>
    </location>
</feature>
<evidence type="ECO:0000256" key="1">
    <source>
        <dbReference type="SAM" id="SignalP"/>
    </source>
</evidence>
<evidence type="ECO:0000313" key="2">
    <source>
        <dbReference type="EMBL" id="GIX74830.1"/>
    </source>
</evidence>
<protein>
    <submittedName>
        <fullName evidence="2">Uncharacterized protein</fullName>
    </submittedName>
</protein>
<name>A0AAV4MR07_9ARAC</name>
<reference evidence="2 3" key="1">
    <citation type="submission" date="2021-06" db="EMBL/GenBank/DDBJ databases">
        <title>Caerostris darwini draft genome.</title>
        <authorList>
            <person name="Kono N."/>
            <person name="Arakawa K."/>
        </authorList>
    </citation>
    <scope>NUCLEOTIDE SEQUENCE [LARGE SCALE GENOMIC DNA]</scope>
</reference>
<dbReference type="AlphaFoldDB" id="A0AAV4MR07"/>
<evidence type="ECO:0000313" key="3">
    <source>
        <dbReference type="Proteomes" id="UP001054837"/>
    </source>
</evidence>
<dbReference type="EMBL" id="BPLQ01000771">
    <property type="protein sequence ID" value="GIX74830.1"/>
    <property type="molecule type" value="Genomic_DNA"/>
</dbReference>
<gene>
    <name evidence="2" type="ORF">CDAR_73901</name>
</gene>
<proteinExistence type="predicted"/>
<dbReference type="Proteomes" id="UP001054837">
    <property type="component" value="Unassembled WGS sequence"/>
</dbReference>
<sequence length="129" mass="13100">MNGLISLICLAALVCAASSLGDVPYSALYGYPSAYAYGGLRSAAYSPLVAGGVAPYAAAGPYAAAPVAARVVAGVPGAPFAAAPVARGVPAAPVLSDYYSNTVGLNYLGYGYPYYGSYNSYNTYPYIKK</sequence>